<dbReference type="CDD" id="cd00075">
    <property type="entry name" value="HATPase"/>
    <property type="match status" value="1"/>
</dbReference>
<accession>A0A418NBW3</accession>
<keyword evidence="13" id="KW-1185">Reference proteome</keyword>
<evidence type="ECO:0000256" key="3">
    <source>
        <dbReference type="ARBA" id="ARBA00022553"/>
    </source>
</evidence>
<evidence type="ECO:0000313" key="10">
    <source>
        <dbReference type="EMBL" id="RIV74361.1"/>
    </source>
</evidence>
<dbReference type="CDD" id="cd00082">
    <property type="entry name" value="HisKA"/>
    <property type="match status" value="1"/>
</dbReference>
<comment type="caution">
    <text evidence="10">The sequence shown here is derived from an EMBL/GenBank/DDBJ whole genome shotgun (WGS) entry which is preliminary data.</text>
</comment>
<evidence type="ECO:0000256" key="7">
    <source>
        <dbReference type="ARBA" id="ARBA00022989"/>
    </source>
</evidence>
<evidence type="ECO:0000256" key="2">
    <source>
        <dbReference type="ARBA" id="ARBA00012438"/>
    </source>
</evidence>
<dbReference type="Pfam" id="PF02518">
    <property type="entry name" value="HATPase_c"/>
    <property type="match status" value="1"/>
</dbReference>
<keyword evidence="8" id="KW-0472">Membrane</keyword>
<dbReference type="EMBL" id="QXFJ01000007">
    <property type="protein sequence ID" value="RIV74361.1"/>
    <property type="molecule type" value="Genomic_DNA"/>
</dbReference>
<gene>
    <name evidence="10" type="ORF">D2U88_00385</name>
    <name evidence="11" type="ORF">FQ019_00370</name>
</gene>
<dbReference type="SUPFAM" id="SSF47384">
    <property type="entry name" value="Homodimeric domain of signal transducing histidine kinase"/>
    <property type="match status" value="1"/>
</dbReference>
<dbReference type="SUPFAM" id="SSF55874">
    <property type="entry name" value="ATPase domain of HSP90 chaperone/DNA topoisomerase II/histidine kinase"/>
    <property type="match status" value="1"/>
</dbReference>
<sequence length="419" mass="48493">MAKKIKKIPLIQKTSKTFLWIGLVLMLGSTVILYYYLRVVLQAEVEEELRSTESRIEKSIEEGGMVYQLPPVAEVVKVDKLDMETFKDTLIYDPSQNELEEFRELSSFSSINDQNYKITVRALVVESENILLAVVLSYLVIILVVFIFLFYLNKSRNQKIWYPFFRNLEQMKNFSLTSENPIELMDSDVLEFSELNDEMTTLTNKVRADYKNLKQYTEDVSHEMQTPLAIIQAKIENVINGEMLEDTQYEQLTSIQKDIQRLTQMTKRLTLLTKIENNQFLKKERLDISRQLKETIQDFSEISAVSIDFEVHESIWVNMDPFLAQVLCSNLISNAIKYSTGHKNILVNAQNGKVTIANAGEKAIRHPEMLYSRFYRESDGAKSTGLGLAIVKRICDLYGFTISYHFEAGMHHFTVSFIE</sequence>
<dbReference type="InterPro" id="IPR005467">
    <property type="entry name" value="His_kinase_dom"/>
</dbReference>
<feature type="transmembrane region" description="Helical" evidence="8">
    <location>
        <begin position="130"/>
        <end position="152"/>
    </location>
</feature>
<dbReference type="InterPro" id="IPR003661">
    <property type="entry name" value="HisK_dim/P_dom"/>
</dbReference>
<name>A0A418NBW3_9FLAO</name>
<dbReference type="SMART" id="SM00388">
    <property type="entry name" value="HisKA"/>
    <property type="match status" value="1"/>
</dbReference>
<reference evidence="10 12" key="1">
    <citation type="submission" date="2018-08" db="EMBL/GenBank/DDBJ databases">
        <title>Proposal of Muricauda 72 sp.nov. and Muricauda NH166 sp.nov., isolated from seawater.</title>
        <authorList>
            <person name="Cheng H."/>
            <person name="Wu Y.-H."/>
            <person name="Guo L.-L."/>
            <person name="Xu X.-W."/>
        </authorList>
    </citation>
    <scope>NUCLEOTIDE SEQUENCE [LARGE SCALE GENOMIC DNA]</scope>
    <source>
        <strain evidence="10 12">NH166</strain>
    </source>
</reference>
<evidence type="ECO:0000256" key="5">
    <source>
        <dbReference type="ARBA" id="ARBA00022692"/>
    </source>
</evidence>
<evidence type="ECO:0000313" key="12">
    <source>
        <dbReference type="Proteomes" id="UP000284189"/>
    </source>
</evidence>
<dbReference type="OrthoDB" id="1522504at2"/>
<dbReference type="InterPro" id="IPR036097">
    <property type="entry name" value="HisK_dim/P_sf"/>
</dbReference>
<evidence type="ECO:0000259" key="9">
    <source>
        <dbReference type="PROSITE" id="PS50109"/>
    </source>
</evidence>
<evidence type="ECO:0000256" key="6">
    <source>
        <dbReference type="ARBA" id="ARBA00022777"/>
    </source>
</evidence>
<dbReference type="Gene3D" id="3.30.565.10">
    <property type="entry name" value="Histidine kinase-like ATPase, C-terminal domain"/>
    <property type="match status" value="1"/>
</dbReference>
<dbReference type="SMART" id="SM00387">
    <property type="entry name" value="HATPase_c"/>
    <property type="match status" value="1"/>
</dbReference>
<evidence type="ECO:0000256" key="4">
    <source>
        <dbReference type="ARBA" id="ARBA00022679"/>
    </source>
</evidence>
<dbReference type="GO" id="GO:0005886">
    <property type="term" value="C:plasma membrane"/>
    <property type="evidence" value="ECO:0007669"/>
    <property type="project" value="TreeGrafter"/>
</dbReference>
<dbReference type="PROSITE" id="PS50109">
    <property type="entry name" value="HIS_KIN"/>
    <property type="match status" value="1"/>
</dbReference>
<evidence type="ECO:0000256" key="8">
    <source>
        <dbReference type="SAM" id="Phobius"/>
    </source>
</evidence>
<keyword evidence="7 8" id="KW-1133">Transmembrane helix</keyword>
<dbReference type="Proteomes" id="UP000321528">
    <property type="component" value="Unassembled WGS sequence"/>
</dbReference>
<dbReference type="RefSeq" id="WP_119638320.1">
    <property type="nucleotide sequence ID" value="NZ_QXFJ01000007.1"/>
</dbReference>
<dbReference type="Pfam" id="PF00512">
    <property type="entry name" value="HisKA"/>
    <property type="match status" value="1"/>
</dbReference>
<feature type="transmembrane region" description="Helical" evidence="8">
    <location>
        <begin position="18"/>
        <end position="37"/>
    </location>
</feature>
<dbReference type="GO" id="GO:0000155">
    <property type="term" value="F:phosphorelay sensor kinase activity"/>
    <property type="evidence" value="ECO:0007669"/>
    <property type="project" value="InterPro"/>
</dbReference>
<reference evidence="11 13" key="2">
    <citation type="submission" date="2019-07" db="EMBL/GenBank/DDBJ databases">
        <title>Draft genome of two Muricauda strains isolated from deep sea.</title>
        <authorList>
            <person name="Sun C."/>
        </authorList>
    </citation>
    <scope>NUCLEOTIDE SEQUENCE [LARGE SCALE GENOMIC DNA]</scope>
    <source>
        <strain evidence="11 13">NH166</strain>
    </source>
</reference>
<dbReference type="Gene3D" id="1.10.287.130">
    <property type="match status" value="1"/>
</dbReference>
<dbReference type="InterPro" id="IPR003594">
    <property type="entry name" value="HATPase_dom"/>
</dbReference>
<keyword evidence="6 10" id="KW-0418">Kinase</keyword>
<organism evidence="10 12">
    <name type="scientific">Flagellimonas aequoris</name>
    <dbReference type="NCBI Taxonomy" id="2306997"/>
    <lineage>
        <taxon>Bacteria</taxon>
        <taxon>Pseudomonadati</taxon>
        <taxon>Bacteroidota</taxon>
        <taxon>Flavobacteriia</taxon>
        <taxon>Flavobacteriales</taxon>
        <taxon>Flavobacteriaceae</taxon>
        <taxon>Flagellimonas</taxon>
    </lineage>
</organism>
<keyword evidence="5 8" id="KW-0812">Transmembrane</keyword>
<dbReference type="InterPro" id="IPR050428">
    <property type="entry name" value="TCS_sensor_his_kinase"/>
</dbReference>
<dbReference type="EC" id="2.7.13.3" evidence="2"/>
<evidence type="ECO:0000313" key="11">
    <source>
        <dbReference type="EMBL" id="TXK08483.1"/>
    </source>
</evidence>
<evidence type="ECO:0000256" key="1">
    <source>
        <dbReference type="ARBA" id="ARBA00000085"/>
    </source>
</evidence>
<protein>
    <recommendedName>
        <fullName evidence="2">histidine kinase</fullName>
        <ecNumber evidence="2">2.7.13.3</ecNumber>
    </recommendedName>
</protein>
<dbReference type="PANTHER" id="PTHR45436:SF5">
    <property type="entry name" value="SENSOR HISTIDINE KINASE TRCS"/>
    <property type="match status" value="1"/>
</dbReference>
<proteinExistence type="predicted"/>
<dbReference type="InterPro" id="IPR036890">
    <property type="entry name" value="HATPase_C_sf"/>
</dbReference>
<dbReference type="AlphaFoldDB" id="A0A418NBW3"/>
<dbReference type="EMBL" id="VNWL01000006">
    <property type="protein sequence ID" value="TXK08483.1"/>
    <property type="molecule type" value="Genomic_DNA"/>
</dbReference>
<keyword evidence="4" id="KW-0808">Transferase</keyword>
<dbReference type="Proteomes" id="UP000284189">
    <property type="component" value="Unassembled WGS sequence"/>
</dbReference>
<evidence type="ECO:0000313" key="13">
    <source>
        <dbReference type="Proteomes" id="UP000321528"/>
    </source>
</evidence>
<comment type="catalytic activity">
    <reaction evidence="1">
        <text>ATP + protein L-histidine = ADP + protein N-phospho-L-histidine.</text>
        <dbReference type="EC" id="2.7.13.3"/>
    </reaction>
</comment>
<keyword evidence="3" id="KW-0597">Phosphoprotein</keyword>
<feature type="domain" description="Histidine kinase" evidence="9">
    <location>
        <begin position="219"/>
        <end position="419"/>
    </location>
</feature>
<dbReference type="PANTHER" id="PTHR45436">
    <property type="entry name" value="SENSOR HISTIDINE KINASE YKOH"/>
    <property type="match status" value="1"/>
</dbReference>